<evidence type="ECO:0000256" key="2">
    <source>
        <dbReference type="ARBA" id="ARBA00022448"/>
    </source>
</evidence>
<feature type="compositionally biased region" description="Low complexity" evidence="7">
    <location>
        <begin position="684"/>
        <end position="693"/>
    </location>
</feature>
<feature type="transmembrane region" description="Helical" evidence="8">
    <location>
        <begin position="362"/>
        <end position="382"/>
    </location>
</feature>
<dbReference type="PROSITE" id="PS00217">
    <property type="entry name" value="SUGAR_TRANSPORT_2"/>
    <property type="match status" value="1"/>
</dbReference>
<dbReference type="PANTHER" id="PTHR24064">
    <property type="entry name" value="SOLUTE CARRIER FAMILY 22 MEMBER"/>
    <property type="match status" value="1"/>
</dbReference>
<evidence type="ECO:0000256" key="1">
    <source>
        <dbReference type="ARBA" id="ARBA00004141"/>
    </source>
</evidence>
<feature type="transmembrane region" description="Helical" evidence="8">
    <location>
        <begin position="261"/>
        <end position="278"/>
    </location>
</feature>
<feature type="transmembrane region" description="Helical" evidence="8">
    <location>
        <begin position="437"/>
        <end position="456"/>
    </location>
</feature>
<feature type="transmembrane region" description="Helical" evidence="8">
    <location>
        <begin position="402"/>
        <end position="425"/>
    </location>
</feature>
<feature type="domain" description="Major facilitator superfamily (MFS) profile" evidence="9">
    <location>
        <begin position="54"/>
        <end position="571"/>
    </location>
</feature>
<dbReference type="Proteomes" id="UP001642406">
    <property type="component" value="Unassembled WGS sequence"/>
</dbReference>
<dbReference type="InterPro" id="IPR020846">
    <property type="entry name" value="MFS_dom"/>
</dbReference>
<evidence type="ECO:0000256" key="4">
    <source>
        <dbReference type="ARBA" id="ARBA00022692"/>
    </source>
</evidence>
<feature type="compositionally biased region" description="Low complexity" evidence="7">
    <location>
        <begin position="738"/>
        <end position="761"/>
    </location>
</feature>
<feature type="region of interest" description="Disordered" evidence="7">
    <location>
        <begin position="581"/>
        <end position="630"/>
    </location>
</feature>
<evidence type="ECO:0000256" key="8">
    <source>
        <dbReference type="SAM" id="Phobius"/>
    </source>
</evidence>
<keyword evidence="6 8" id="KW-0472">Membrane</keyword>
<feature type="compositionally biased region" description="Gly residues" evidence="7">
    <location>
        <begin position="594"/>
        <end position="605"/>
    </location>
</feature>
<evidence type="ECO:0000256" key="5">
    <source>
        <dbReference type="ARBA" id="ARBA00022989"/>
    </source>
</evidence>
<dbReference type="CDD" id="cd17364">
    <property type="entry name" value="MFS_PhT"/>
    <property type="match status" value="1"/>
</dbReference>
<keyword evidence="3" id="KW-0592">Phosphate transport</keyword>
<dbReference type="EMBL" id="CAWUHC010000039">
    <property type="protein sequence ID" value="CAK7222577.1"/>
    <property type="molecule type" value="Genomic_DNA"/>
</dbReference>
<accession>A0ABP0BSB3</accession>
<proteinExistence type="predicted"/>
<name>A0ABP0BSB3_9PEZI</name>
<sequence>MTGPAVYSNRTYGGNRAFHNFANDYSHISDPNLRRRLALSEIDKVPLGLYHVRAVAVAGVGFFLDSYDIFAISMVTNLWGLVFWGGSDASASAAVTATAASYGYGSNNGSLPDPVNQAVKASTSAGIIVGQLLFGWLADVMGRRRVYGIELAVIVLATLGCALASPSPAMSSTGLLVFWRVIMGIGIGGDYPLSSVITSEFAPTRWRGAMVASVFSMQGFGQLLSAIVALVVTAAFRSEFVGITSAAQCGPSCRTAADRCWRIIIGFGALPACFALYYRVTIPETPRYTFDVAHDVEKADADIRAYMASERQGEVDPVVQARLKRVAGPAMASGPSATVPPASWTDVRHYFLGRGNLRHLRVLLGTMFSWFFLDLAFYGLALNNAVVLEAIGYSKGANLYKVLYNNAVGTIILACAGSLPGYWTAVLTIDTIGRKPLQVFGFLILTILFCVMGFAFHNLSETAMLALYVVAQFFFNWGPNTTTFVIPGECFPTRYRSTAHGMSAAMGKLGAILAQVISIPILSRDAPPNCSTSSTSANTSCSPWLNRLMQIFALFMLCGTIVSLVCIPETKGITLEELSGEAPTSYNAGRNGSISGGGSRGGILGQGARRRHHRRSTADTNNNTKSGAISSSSSAIVANIVQEPLRWNPFAGGQPAGFLYPRMGAHRYRRRRIFGRFIGGAGGALRNATNGRRNNGGPGFDDGGIDDDDGTRVDIMTSPELAAQREAARNNKGSRKVSSANGNHDNNNNNKSSNNSSSTPSRTYSARHLLSRGGASSRNRNRDSGASTATITTNTNTNNTYVYGLGSASATSNKAESHSSHDSGEPGSRPGSRRGGGGGGGGGGRRGGAHPLHPAFRTDNGSASLAEDGEVTFGGLAHPPRTAGQRHGRAAATSDDFSADGDNVGLGGGAGVFPGWGAGWGRIDRSGMGQATSDNALEDIRLRDVGSLLR</sequence>
<organism evidence="10 11">
    <name type="scientific">Sporothrix bragantina</name>
    <dbReference type="NCBI Taxonomy" id="671064"/>
    <lineage>
        <taxon>Eukaryota</taxon>
        <taxon>Fungi</taxon>
        <taxon>Dikarya</taxon>
        <taxon>Ascomycota</taxon>
        <taxon>Pezizomycotina</taxon>
        <taxon>Sordariomycetes</taxon>
        <taxon>Sordariomycetidae</taxon>
        <taxon>Ophiostomatales</taxon>
        <taxon>Ophiostomataceae</taxon>
        <taxon>Sporothrix</taxon>
    </lineage>
</organism>
<feature type="compositionally biased region" description="Low complexity" evidence="7">
    <location>
        <begin position="771"/>
        <end position="800"/>
    </location>
</feature>
<comment type="caution">
    <text evidence="10">The sequence shown here is derived from an EMBL/GenBank/DDBJ whole genome shotgun (WGS) entry which is preliminary data.</text>
</comment>
<evidence type="ECO:0000313" key="10">
    <source>
        <dbReference type="EMBL" id="CAK7222577.1"/>
    </source>
</evidence>
<keyword evidence="2" id="KW-0813">Transport</keyword>
<feature type="transmembrane region" description="Helical" evidence="8">
    <location>
        <begin position="146"/>
        <end position="165"/>
    </location>
</feature>
<dbReference type="InterPro" id="IPR005828">
    <property type="entry name" value="MFS_sugar_transport-like"/>
</dbReference>
<feature type="compositionally biased region" description="Gly residues" evidence="7">
    <location>
        <begin position="833"/>
        <end position="846"/>
    </location>
</feature>
<dbReference type="PROSITE" id="PS50850">
    <property type="entry name" value="MFS"/>
    <property type="match status" value="1"/>
</dbReference>
<reference evidence="10 11" key="1">
    <citation type="submission" date="2024-01" db="EMBL/GenBank/DDBJ databases">
        <authorList>
            <person name="Allen C."/>
            <person name="Tagirdzhanova G."/>
        </authorList>
    </citation>
    <scope>NUCLEOTIDE SEQUENCE [LARGE SCALE GENOMIC DNA]</scope>
</reference>
<feature type="region of interest" description="Disordered" evidence="7">
    <location>
        <begin position="681"/>
        <end position="894"/>
    </location>
</feature>
<evidence type="ECO:0000256" key="7">
    <source>
        <dbReference type="SAM" id="MobiDB-lite"/>
    </source>
</evidence>
<gene>
    <name evidence="10" type="ORF">SBRCBS47491_004910</name>
</gene>
<keyword evidence="11" id="KW-1185">Reference proteome</keyword>
<keyword evidence="4 8" id="KW-0812">Transmembrane</keyword>
<feature type="transmembrane region" description="Helical" evidence="8">
    <location>
        <begin position="209"/>
        <end position="236"/>
    </location>
</feature>
<evidence type="ECO:0000256" key="6">
    <source>
        <dbReference type="ARBA" id="ARBA00023136"/>
    </source>
</evidence>
<feature type="compositionally biased region" description="Basic and acidic residues" evidence="7">
    <location>
        <begin position="815"/>
        <end position="824"/>
    </location>
</feature>
<comment type="subcellular location">
    <subcellularLocation>
        <location evidence="1">Membrane</location>
        <topology evidence="1">Multi-pass membrane protein</topology>
    </subcellularLocation>
</comment>
<keyword evidence="5 8" id="KW-1133">Transmembrane helix</keyword>
<dbReference type="InterPro" id="IPR005829">
    <property type="entry name" value="Sugar_transporter_CS"/>
</dbReference>
<dbReference type="Gene3D" id="1.20.1250.20">
    <property type="entry name" value="MFS general substrate transporter like domains"/>
    <property type="match status" value="2"/>
</dbReference>
<protein>
    <recommendedName>
        <fullName evidence="9">Major facilitator superfamily (MFS) profile domain-containing protein</fullName>
    </recommendedName>
</protein>
<dbReference type="InterPro" id="IPR036259">
    <property type="entry name" value="MFS_trans_sf"/>
</dbReference>
<dbReference type="NCBIfam" id="TIGR00887">
    <property type="entry name" value="2A0109"/>
    <property type="match status" value="1"/>
</dbReference>
<evidence type="ECO:0000256" key="3">
    <source>
        <dbReference type="ARBA" id="ARBA00022592"/>
    </source>
</evidence>
<evidence type="ECO:0000313" key="11">
    <source>
        <dbReference type="Proteomes" id="UP001642406"/>
    </source>
</evidence>
<dbReference type="Pfam" id="PF00083">
    <property type="entry name" value="Sugar_tr"/>
    <property type="match status" value="1"/>
</dbReference>
<feature type="transmembrane region" description="Helical" evidence="8">
    <location>
        <begin position="548"/>
        <end position="567"/>
    </location>
</feature>
<evidence type="ECO:0000259" key="9">
    <source>
        <dbReference type="PROSITE" id="PS50850"/>
    </source>
</evidence>
<dbReference type="InterPro" id="IPR004738">
    <property type="entry name" value="Phos_permease"/>
</dbReference>
<dbReference type="SUPFAM" id="SSF103473">
    <property type="entry name" value="MFS general substrate transporter"/>
    <property type="match status" value="1"/>
</dbReference>